<evidence type="ECO:0000313" key="1">
    <source>
        <dbReference type="EMBL" id="KYM84452.1"/>
    </source>
</evidence>
<dbReference type="Proteomes" id="UP000078540">
    <property type="component" value="Unassembled WGS sequence"/>
</dbReference>
<dbReference type="EMBL" id="KQ976464">
    <property type="protein sequence ID" value="KYM84452.1"/>
    <property type="molecule type" value="Genomic_DNA"/>
</dbReference>
<sequence>MSRMISVQQVELTTINARGMWAIVPQKVDCLTSRLSAADLLDWYYTNLPRIQILFFLLARLNLPFVVPGQYSGLICQPTATVVAKSREHSTIAKCVTLRDRHHLMPEALGVRALQ</sequence>
<evidence type="ECO:0000313" key="2">
    <source>
        <dbReference type="Proteomes" id="UP000078540"/>
    </source>
</evidence>
<reference evidence="1 2" key="1">
    <citation type="submission" date="2015-09" db="EMBL/GenBank/DDBJ databases">
        <title>Atta colombica WGS genome.</title>
        <authorList>
            <person name="Nygaard S."/>
            <person name="Hu H."/>
            <person name="Boomsma J."/>
            <person name="Zhang G."/>
        </authorList>
    </citation>
    <scope>NUCLEOTIDE SEQUENCE [LARGE SCALE GENOMIC DNA]</scope>
    <source>
        <strain evidence="1">Treedump-2</strain>
        <tissue evidence="1">Whole body</tissue>
    </source>
</reference>
<gene>
    <name evidence="1" type="ORF">ALC53_05238</name>
</gene>
<organism evidence="1 2">
    <name type="scientific">Atta colombica</name>
    <dbReference type="NCBI Taxonomy" id="520822"/>
    <lineage>
        <taxon>Eukaryota</taxon>
        <taxon>Metazoa</taxon>
        <taxon>Ecdysozoa</taxon>
        <taxon>Arthropoda</taxon>
        <taxon>Hexapoda</taxon>
        <taxon>Insecta</taxon>
        <taxon>Pterygota</taxon>
        <taxon>Neoptera</taxon>
        <taxon>Endopterygota</taxon>
        <taxon>Hymenoptera</taxon>
        <taxon>Apocrita</taxon>
        <taxon>Aculeata</taxon>
        <taxon>Formicoidea</taxon>
        <taxon>Formicidae</taxon>
        <taxon>Myrmicinae</taxon>
        <taxon>Atta</taxon>
    </lineage>
</organism>
<proteinExistence type="predicted"/>
<keyword evidence="2" id="KW-1185">Reference proteome</keyword>
<name>A0A195BJ82_9HYME</name>
<dbReference type="AlphaFoldDB" id="A0A195BJ82"/>
<accession>A0A195BJ82</accession>
<protein>
    <submittedName>
        <fullName evidence="1">Uncharacterized protein</fullName>
    </submittedName>
</protein>